<protein>
    <submittedName>
        <fullName evidence="7">O-antigen ligase family protein</fullName>
    </submittedName>
</protein>
<feature type="transmembrane region" description="Helical" evidence="5">
    <location>
        <begin position="357"/>
        <end position="375"/>
    </location>
</feature>
<dbReference type="PANTHER" id="PTHR37422:SF13">
    <property type="entry name" value="LIPOPOLYSACCHARIDE BIOSYNTHESIS PROTEIN PA4999-RELATED"/>
    <property type="match status" value="1"/>
</dbReference>
<keyword evidence="2 5" id="KW-0812">Transmembrane</keyword>
<dbReference type="Pfam" id="PF04932">
    <property type="entry name" value="Wzy_C"/>
    <property type="match status" value="1"/>
</dbReference>
<evidence type="ECO:0000256" key="1">
    <source>
        <dbReference type="ARBA" id="ARBA00004141"/>
    </source>
</evidence>
<feature type="domain" description="O-antigen ligase-related" evidence="6">
    <location>
        <begin position="180"/>
        <end position="323"/>
    </location>
</feature>
<evidence type="ECO:0000256" key="5">
    <source>
        <dbReference type="SAM" id="Phobius"/>
    </source>
</evidence>
<dbReference type="EMBL" id="JAHHIF010000038">
    <property type="protein sequence ID" value="MBW4547281.1"/>
    <property type="molecule type" value="Genomic_DNA"/>
</dbReference>
<feature type="transmembrane region" description="Helical" evidence="5">
    <location>
        <begin position="387"/>
        <end position="408"/>
    </location>
</feature>
<evidence type="ECO:0000259" key="6">
    <source>
        <dbReference type="Pfam" id="PF04932"/>
    </source>
</evidence>
<comment type="subcellular location">
    <subcellularLocation>
        <location evidence="1">Membrane</location>
        <topology evidence="1">Multi-pass membrane protein</topology>
    </subcellularLocation>
</comment>
<dbReference type="InterPro" id="IPR007016">
    <property type="entry name" value="O-antigen_ligase-rel_domated"/>
</dbReference>
<dbReference type="GO" id="GO:0016020">
    <property type="term" value="C:membrane"/>
    <property type="evidence" value="ECO:0007669"/>
    <property type="project" value="UniProtKB-SubCell"/>
</dbReference>
<feature type="transmembrane region" description="Helical" evidence="5">
    <location>
        <begin position="168"/>
        <end position="189"/>
    </location>
</feature>
<keyword evidence="7" id="KW-0436">Ligase</keyword>
<feature type="transmembrane region" description="Helical" evidence="5">
    <location>
        <begin position="28"/>
        <end position="48"/>
    </location>
</feature>
<feature type="transmembrane region" description="Helical" evidence="5">
    <location>
        <begin position="133"/>
        <end position="156"/>
    </location>
</feature>
<comment type="caution">
    <text evidence="7">The sequence shown here is derived from an EMBL/GenBank/DDBJ whole genome shotgun (WGS) entry which is preliminary data.</text>
</comment>
<dbReference type="PANTHER" id="PTHR37422">
    <property type="entry name" value="TEICHURONIC ACID BIOSYNTHESIS PROTEIN TUAE"/>
    <property type="match status" value="1"/>
</dbReference>
<feature type="transmembrane region" description="Helical" evidence="5">
    <location>
        <begin position="196"/>
        <end position="229"/>
    </location>
</feature>
<sequence length="419" mass="47529">MPALGALGLFIAIIVTWKQQHQRIVARPLNWGLAILSVWLVVSCCFAFKPVEAFLGLANFLPFFIFFAAFSVLIQTPEQLRRLAWILVIPSLLVVILGFGQQFLGWSSPELVQAIFGWVLEANGNPPGRMASVFMYANILAAYLQMVLILGLGLWIETFQTWRQRRNQFPYRLLFLSVVVIGNALALFLTSSRNAWAIAFLASLAFALYLGWRWLVVGVSALAATILWASFGPEFGRQPLRSIVPAFFWVRLADQIERPVAQLRSTQWQFAWSMTQERPWLGWGLRNFTPLYEAKMQLWLGHPHNILLMLTAETGIPATLLFCGLISWILAQAVLLISIWSDVAPSTARLQWHQDKLIFFTYLVAFAGCTLFNLLDVTLFDLRMNVLGWLLLSAICGVVHHYQALLLWRQFDKAANSNQ</sequence>
<evidence type="ECO:0000313" key="7">
    <source>
        <dbReference type="EMBL" id="MBW4547281.1"/>
    </source>
</evidence>
<gene>
    <name evidence="7" type="ORF">KME25_23010</name>
</gene>
<keyword evidence="4 5" id="KW-0472">Membrane</keyword>
<evidence type="ECO:0000313" key="8">
    <source>
        <dbReference type="Proteomes" id="UP000753908"/>
    </source>
</evidence>
<dbReference type="AlphaFoldDB" id="A0A951PPB9"/>
<reference evidence="7" key="1">
    <citation type="submission" date="2021-05" db="EMBL/GenBank/DDBJ databases">
        <authorList>
            <person name="Pietrasiak N."/>
            <person name="Ward R."/>
            <person name="Stajich J.E."/>
            <person name="Kurbessoian T."/>
        </authorList>
    </citation>
    <scope>NUCLEOTIDE SEQUENCE</scope>
    <source>
        <strain evidence="7">CPER-KK1</strain>
    </source>
</reference>
<feature type="transmembrane region" description="Helical" evidence="5">
    <location>
        <begin position="55"/>
        <end position="76"/>
    </location>
</feature>
<accession>A0A951PPB9</accession>
<organism evidence="7 8">
    <name type="scientific">Symplocastrum torsivum CPER-KK1</name>
    <dbReference type="NCBI Taxonomy" id="450513"/>
    <lineage>
        <taxon>Bacteria</taxon>
        <taxon>Bacillati</taxon>
        <taxon>Cyanobacteriota</taxon>
        <taxon>Cyanophyceae</taxon>
        <taxon>Oscillatoriophycideae</taxon>
        <taxon>Oscillatoriales</taxon>
        <taxon>Microcoleaceae</taxon>
        <taxon>Symplocastrum</taxon>
    </lineage>
</organism>
<dbReference type="Proteomes" id="UP000753908">
    <property type="component" value="Unassembled WGS sequence"/>
</dbReference>
<feature type="transmembrane region" description="Helical" evidence="5">
    <location>
        <begin position="82"/>
        <end position="100"/>
    </location>
</feature>
<feature type="transmembrane region" description="Helical" evidence="5">
    <location>
        <begin position="316"/>
        <end position="337"/>
    </location>
</feature>
<keyword evidence="3 5" id="KW-1133">Transmembrane helix</keyword>
<evidence type="ECO:0000256" key="2">
    <source>
        <dbReference type="ARBA" id="ARBA00022692"/>
    </source>
</evidence>
<dbReference type="InterPro" id="IPR051533">
    <property type="entry name" value="WaaL-like"/>
</dbReference>
<evidence type="ECO:0000256" key="4">
    <source>
        <dbReference type="ARBA" id="ARBA00023136"/>
    </source>
</evidence>
<name>A0A951PPB9_9CYAN</name>
<evidence type="ECO:0000256" key="3">
    <source>
        <dbReference type="ARBA" id="ARBA00022989"/>
    </source>
</evidence>
<reference evidence="7" key="2">
    <citation type="journal article" date="2022" name="Microbiol. Resour. Announc.">
        <title>Metagenome Sequencing to Explore Phylogenomics of Terrestrial Cyanobacteria.</title>
        <authorList>
            <person name="Ward R.D."/>
            <person name="Stajich J.E."/>
            <person name="Johansen J.R."/>
            <person name="Huntemann M."/>
            <person name="Clum A."/>
            <person name="Foster B."/>
            <person name="Foster B."/>
            <person name="Roux S."/>
            <person name="Palaniappan K."/>
            <person name="Varghese N."/>
            <person name="Mukherjee S."/>
            <person name="Reddy T.B.K."/>
            <person name="Daum C."/>
            <person name="Copeland A."/>
            <person name="Chen I.A."/>
            <person name="Ivanova N.N."/>
            <person name="Kyrpides N.C."/>
            <person name="Shapiro N."/>
            <person name="Eloe-Fadrosh E.A."/>
            <person name="Pietrasiak N."/>
        </authorList>
    </citation>
    <scope>NUCLEOTIDE SEQUENCE</scope>
    <source>
        <strain evidence="7">CPER-KK1</strain>
    </source>
</reference>
<proteinExistence type="predicted"/>
<dbReference type="GO" id="GO:0016874">
    <property type="term" value="F:ligase activity"/>
    <property type="evidence" value="ECO:0007669"/>
    <property type="project" value="UniProtKB-KW"/>
</dbReference>